<dbReference type="NCBIfam" id="TIGR02433">
    <property type="entry name" value="lysidine_TilS_C"/>
    <property type="match status" value="1"/>
</dbReference>
<dbReference type="InterPro" id="IPR012094">
    <property type="entry name" value="tRNA_Ile_lys_synt"/>
</dbReference>
<dbReference type="CDD" id="cd01992">
    <property type="entry name" value="TilS_N"/>
    <property type="match status" value="1"/>
</dbReference>
<dbReference type="PANTHER" id="PTHR43033">
    <property type="entry name" value="TRNA(ILE)-LYSIDINE SYNTHASE-RELATED"/>
    <property type="match status" value="1"/>
</dbReference>
<dbReference type="Gene3D" id="1.20.59.20">
    <property type="match status" value="1"/>
</dbReference>
<evidence type="ECO:0000256" key="4">
    <source>
        <dbReference type="ARBA" id="ARBA00022598"/>
    </source>
</evidence>
<dbReference type="Pfam" id="PF09179">
    <property type="entry name" value="TilS"/>
    <property type="match status" value="1"/>
</dbReference>
<dbReference type="Pfam" id="PF11734">
    <property type="entry name" value="TilS_C"/>
    <property type="match status" value="1"/>
</dbReference>
<evidence type="ECO:0000256" key="1">
    <source>
        <dbReference type="ARBA" id="ARBA00004496"/>
    </source>
</evidence>
<organism evidence="10">
    <name type="scientific">marine sediment metagenome</name>
    <dbReference type="NCBI Taxonomy" id="412755"/>
    <lineage>
        <taxon>unclassified sequences</taxon>
        <taxon>metagenomes</taxon>
        <taxon>ecological metagenomes</taxon>
    </lineage>
</organism>
<comment type="subcellular location">
    <subcellularLocation>
        <location evidence="1">Cytoplasm</location>
    </subcellularLocation>
</comment>
<dbReference type="AlphaFoldDB" id="A0A0F9YXZ0"/>
<dbReference type="Pfam" id="PF01171">
    <property type="entry name" value="ATP_bind_3"/>
    <property type="match status" value="1"/>
</dbReference>
<keyword evidence="5" id="KW-0819">tRNA processing</keyword>
<dbReference type="InterPro" id="IPR011063">
    <property type="entry name" value="TilS/TtcA_N"/>
</dbReference>
<keyword evidence="3" id="KW-0963">Cytoplasm</keyword>
<dbReference type="EMBL" id="LAZR01000006">
    <property type="protein sequence ID" value="KKO09644.1"/>
    <property type="molecule type" value="Genomic_DNA"/>
</dbReference>
<name>A0A0F9YXZ0_9ZZZZ</name>
<evidence type="ECO:0000256" key="5">
    <source>
        <dbReference type="ARBA" id="ARBA00022694"/>
    </source>
</evidence>
<evidence type="ECO:0000313" key="10">
    <source>
        <dbReference type="EMBL" id="KKO09644.1"/>
    </source>
</evidence>
<dbReference type="PANTHER" id="PTHR43033:SF1">
    <property type="entry name" value="TRNA(ILE)-LYSIDINE SYNTHASE-RELATED"/>
    <property type="match status" value="1"/>
</dbReference>
<feature type="domain" description="Lysidine-tRNA(Ile) synthetase C-terminal" evidence="9">
    <location>
        <begin position="365"/>
        <end position="437"/>
    </location>
</feature>
<accession>A0A0F9YXZ0</accession>
<dbReference type="InterPro" id="IPR014729">
    <property type="entry name" value="Rossmann-like_a/b/a_fold"/>
</dbReference>
<dbReference type="SUPFAM" id="SSF52402">
    <property type="entry name" value="Adenine nucleotide alpha hydrolases-like"/>
    <property type="match status" value="1"/>
</dbReference>
<evidence type="ECO:0000259" key="9">
    <source>
        <dbReference type="SMART" id="SM00977"/>
    </source>
</evidence>
<dbReference type="SUPFAM" id="SSF82829">
    <property type="entry name" value="MesJ substrate recognition domain-like"/>
    <property type="match status" value="1"/>
</dbReference>
<dbReference type="SUPFAM" id="SSF56037">
    <property type="entry name" value="PheT/TilS domain"/>
    <property type="match status" value="1"/>
</dbReference>
<dbReference type="GO" id="GO:0005737">
    <property type="term" value="C:cytoplasm"/>
    <property type="evidence" value="ECO:0007669"/>
    <property type="project" value="UniProtKB-SubCell"/>
</dbReference>
<protein>
    <recommendedName>
        <fullName evidence="2">tRNA(Ile)-lysidine synthetase</fullName>
        <ecNumber evidence="2">6.3.4.19</ecNumber>
    </recommendedName>
</protein>
<dbReference type="InterPro" id="IPR015262">
    <property type="entry name" value="tRNA_Ile_lys_synt_subst-bd"/>
</dbReference>
<comment type="caution">
    <text evidence="10">The sequence shown here is derived from an EMBL/GenBank/DDBJ whole genome shotgun (WGS) entry which is preliminary data.</text>
</comment>
<evidence type="ECO:0000256" key="3">
    <source>
        <dbReference type="ARBA" id="ARBA00022490"/>
    </source>
</evidence>
<evidence type="ECO:0000256" key="6">
    <source>
        <dbReference type="ARBA" id="ARBA00022741"/>
    </source>
</evidence>
<dbReference type="GO" id="GO:0008033">
    <property type="term" value="P:tRNA processing"/>
    <property type="evidence" value="ECO:0007669"/>
    <property type="project" value="UniProtKB-KW"/>
</dbReference>
<keyword evidence="6" id="KW-0547">Nucleotide-binding</keyword>
<keyword evidence="7" id="KW-0067">ATP-binding</keyword>
<dbReference type="GO" id="GO:0005524">
    <property type="term" value="F:ATP binding"/>
    <property type="evidence" value="ECO:0007669"/>
    <property type="project" value="UniProtKB-KW"/>
</dbReference>
<dbReference type="SMART" id="SM00977">
    <property type="entry name" value="TilS_C"/>
    <property type="match status" value="1"/>
</dbReference>
<comment type="catalytic activity">
    <reaction evidence="8">
        <text>cytidine(34) in tRNA(Ile2) + L-lysine + ATP = lysidine(34) in tRNA(Ile2) + AMP + diphosphate + H(+)</text>
        <dbReference type="Rhea" id="RHEA:43744"/>
        <dbReference type="Rhea" id="RHEA-COMP:10625"/>
        <dbReference type="Rhea" id="RHEA-COMP:10670"/>
        <dbReference type="ChEBI" id="CHEBI:15378"/>
        <dbReference type="ChEBI" id="CHEBI:30616"/>
        <dbReference type="ChEBI" id="CHEBI:32551"/>
        <dbReference type="ChEBI" id="CHEBI:33019"/>
        <dbReference type="ChEBI" id="CHEBI:82748"/>
        <dbReference type="ChEBI" id="CHEBI:83665"/>
        <dbReference type="ChEBI" id="CHEBI:456215"/>
        <dbReference type="EC" id="6.3.4.19"/>
    </reaction>
</comment>
<dbReference type="EC" id="6.3.4.19" evidence="2"/>
<evidence type="ECO:0000256" key="2">
    <source>
        <dbReference type="ARBA" id="ARBA00013267"/>
    </source>
</evidence>
<evidence type="ECO:0000256" key="8">
    <source>
        <dbReference type="ARBA" id="ARBA00048539"/>
    </source>
</evidence>
<keyword evidence="4" id="KW-0436">Ligase</keyword>
<sequence length="454" mass="51158">MFTPQGLLKELAPCRDAPVWWLGLSGGLDSMALLEALTQLRQTHDLPPVQAIHVHHGLHPDADAWAAHCQQQCDARFIPLHILRVELEQGASIESAARAARYEVFESLIGSGDYLLLAHHRDDQLETLLFRLVRGTGLRGLSGMPRQRSLAAGRLLRPMLCWRRSELAAWAVEQNLLWIEDPANRDQRFARTALRHELLPLLRQQWPAMENSLLRLADHVSEASSLLDERAAEDLALVQAEDADEWLAPWPSLELESMLELSPARQSNLLRYWLTKHDCLLPDHRQLREVLQQLPAASDSQPVTLIGDYQLRRSSGRLWLLSRAGVSAGCEQALAAFVDTRLVNGNGELIFRPMPGGLMWRPGKWRIDYRQGGERIKLSGRPHRSLKQLFQEAAIPFWLRPALPLLYCDGRLVSVAGRWNSEDACAAPDQLGWQISWQPAAQDRPGDKGFGRSA</sequence>
<dbReference type="InterPro" id="IPR012796">
    <property type="entry name" value="Lysidine-tRNA-synth_C"/>
</dbReference>
<dbReference type="InterPro" id="IPR012795">
    <property type="entry name" value="tRNA_Ile_lys_synt_N"/>
</dbReference>
<reference evidence="10" key="1">
    <citation type="journal article" date="2015" name="Nature">
        <title>Complex archaea that bridge the gap between prokaryotes and eukaryotes.</title>
        <authorList>
            <person name="Spang A."/>
            <person name="Saw J.H."/>
            <person name="Jorgensen S.L."/>
            <person name="Zaremba-Niedzwiedzka K."/>
            <person name="Martijn J."/>
            <person name="Lind A.E."/>
            <person name="van Eijk R."/>
            <person name="Schleper C."/>
            <person name="Guy L."/>
            <person name="Ettema T.J."/>
        </authorList>
    </citation>
    <scope>NUCLEOTIDE SEQUENCE</scope>
</reference>
<dbReference type="GO" id="GO:0032267">
    <property type="term" value="F:tRNA(Ile)-lysidine synthase activity"/>
    <property type="evidence" value="ECO:0007669"/>
    <property type="project" value="UniProtKB-EC"/>
</dbReference>
<proteinExistence type="inferred from homology"/>
<dbReference type="HAMAP" id="MF_01161">
    <property type="entry name" value="tRNA_Ile_lys_synt"/>
    <property type="match status" value="1"/>
</dbReference>
<gene>
    <name evidence="10" type="ORF">LCGC14_0031370</name>
</gene>
<dbReference type="NCBIfam" id="TIGR02432">
    <property type="entry name" value="lysidine_TilS_N"/>
    <property type="match status" value="1"/>
</dbReference>
<evidence type="ECO:0000256" key="7">
    <source>
        <dbReference type="ARBA" id="ARBA00022840"/>
    </source>
</evidence>
<dbReference type="Gene3D" id="3.40.50.620">
    <property type="entry name" value="HUPs"/>
    <property type="match status" value="1"/>
</dbReference>